<dbReference type="EMBL" id="LMTZ01000057">
    <property type="protein sequence ID" value="KST68533.1"/>
    <property type="molecule type" value="Genomic_DNA"/>
</dbReference>
<dbReference type="InterPro" id="IPR037523">
    <property type="entry name" value="VOC_core"/>
</dbReference>
<dbReference type="SUPFAM" id="SSF54593">
    <property type="entry name" value="Glyoxalase/Bleomycin resistance protein/Dihydroxybiphenyl dioxygenase"/>
    <property type="match status" value="1"/>
</dbReference>
<dbReference type="InterPro" id="IPR029068">
    <property type="entry name" value="Glyas_Bleomycin-R_OHBP_Dase"/>
</dbReference>
<dbReference type="Gene3D" id="3.30.720.120">
    <property type="match status" value="1"/>
</dbReference>
<dbReference type="Pfam" id="PF00903">
    <property type="entry name" value="Glyoxalase"/>
    <property type="match status" value="1"/>
</dbReference>
<reference evidence="3 4" key="1">
    <citation type="journal article" date="2015" name="Genome Announc.">
        <title>Draft Genome of the Euendolithic (true boring) Cyanobacterium Mastigocoleus testarum strain BC008.</title>
        <authorList>
            <person name="Guida B.S."/>
            <person name="Garcia-Pichel F."/>
        </authorList>
    </citation>
    <scope>NUCLEOTIDE SEQUENCE [LARGE SCALE GENOMIC DNA]</scope>
    <source>
        <strain evidence="3 4">BC008</strain>
    </source>
</reference>
<dbReference type="OrthoDB" id="9795306at2"/>
<dbReference type="RefSeq" id="WP_058183495.1">
    <property type="nucleotide sequence ID" value="NZ_LMTZ01000056.1"/>
</dbReference>
<name>A0A0V7ZV76_9CYAN</name>
<evidence type="ECO:0000313" key="4">
    <source>
        <dbReference type="Proteomes" id="UP000053372"/>
    </source>
</evidence>
<evidence type="ECO:0000313" key="2">
    <source>
        <dbReference type="EMBL" id="KST68533.1"/>
    </source>
</evidence>
<dbReference type="Gene3D" id="3.30.720.110">
    <property type="match status" value="1"/>
</dbReference>
<dbReference type="PANTHER" id="PTHR34109">
    <property type="entry name" value="BNAUNNG04460D PROTEIN-RELATED"/>
    <property type="match status" value="1"/>
</dbReference>
<dbReference type="PROSITE" id="PS51819">
    <property type="entry name" value="VOC"/>
    <property type="match status" value="1"/>
</dbReference>
<dbReference type="InterPro" id="IPR004360">
    <property type="entry name" value="Glyas_Fos-R_dOase_dom"/>
</dbReference>
<dbReference type="AlphaFoldDB" id="A0A0V7ZV76"/>
<dbReference type="EMBL" id="LMTZ01000056">
    <property type="protein sequence ID" value="KST68548.1"/>
    <property type="molecule type" value="Genomic_DNA"/>
</dbReference>
<protein>
    <submittedName>
        <fullName evidence="3">Glyxoylase</fullName>
    </submittedName>
</protein>
<feature type="domain" description="VOC" evidence="1">
    <location>
        <begin position="5"/>
        <end position="131"/>
    </location>
</feature>
<dbReference type="PANTHER" id="PTHR34109:SF1">
    <property type="entry name" value="VOC DOMAIN-CONTAINING PROTEIN"/>
    <property type="match status" value="1"/>
</dbReference>
<comment type="caution">
    <text evidence="3">The sequence shown here is derived from an EMBL/GenBank/DDBJ whole genome shotgun (WGS) entry which is preliminary data.</text>
</comment>
<sequence length="150" mass="16816">MTQQQSNTITPHLIVNDAASAIEFYKQAFGAEEKYRMLTPDKQKIMHAELQIGNSIIFLNDEFPDCGRLSAKTLNASPVGIHLQIDDADLWFERAVNAGAKVTMALENAFWGDRYGMVVDPFGHNWSISSHVEELSSEEIQRRAALEFAS</sequence>
<keyword evidence="4" id="KW-1185">Reference proteome</keyword>
<evidence type="ECO:0000313" key="3">
    <source>
        <dbReference type="EMBL" id="KST68548.1"/>
    </source>
</evidence>
<accession>A0A0V7ZV76</accession>
<organism evidence="3 4">
    <name type="scientific">Mastigocoleus testarum BC008</name>
    <dbReference type="NCBI Taxonomy" id="371196"/>
    <lineage>
        <taxon>Bacteria</taxon>
        <taxon>Bacillati</taxon>
        <taxon>Cyanobacteriota</taxon>
        <taxon>Cyanophyceae</taxon>
        <taxon>Nostocales</taxon>
        <taxon>Hapalosiphonaceae</taxon>
        <taxon>Mastigocoleus</taxon>
    </lineage>
</organism>
<dbReference type="Proteomes" id="UP000053372">
    <property type="component" value="Unassembled WGS sequence"/>
</dbReference>
<proteinExistence type="predicted"/>
<evidence type="ECO:0000259" key="1">
    <source>
        <dbReference type="PROSITE" id="PS51819"/>
    </source>
</evidence>
<gene>
    <name evidence="2" type="ORF">BC008_01310</name>
    <name evidence="3" type="ORF">BC008_01385</name>
</gene>
<dbReference type="CDD" id="cd07246">
    <property type="entry name" value="VOC_like"/>
    <property type="match status" value="1"/>
</dbReference>